<feature type="transmembrane region" description="Helical" evidence="8">
    <location>
        <begin position="128"/>
        <end position="149"/>
    </location>
</feature>
<reference evidence="10 11" key="1">
    <citation type="journal article" date="2019" name="Fungal Biol. Biotechnol.">
        <title>Draft genome sequence of fastidious pathogen Ceratobasidium theobromae, which causes vascular-streak dieback in Theobroma cacao.</title>
        <authorList>
            <person name="Ali S.S."/>
            <person name="Asman A."/>
            <person name="Shao J."/>
            <person name="Firmansyah A.P."/>
            <person name="Susilo A.W."/>
            <person name="Rosmana A."/>
            <person name="McMahon P."/>
            <person name="Junaid M."/>
            <person name="Guest D."/>
            <person name="Kheng T.Y."/>
            <person name="Meinhardt L.W."/>
            <person name="Bailey B.A."/>
        </authorList>
    </citation>
    <scope>NUCLEOTIDE SEQUENCE [LARGE SCALE GENOMIC DNA]</scope>
    <source>
        <strain evidence="10 11">CT2</strain>
    </source>
</reference>
<evidence type="ECO:0000259" key="9">
    <source>
        <dbReference type="Pfam" id="PF13813"/>
    </source>
</evidence>
<dbReference type="EMBL" id="SSOP01000556">
    <property type="protein sequence ID" value="KAB5588136.1"/>
    <property type="molecule type" value="Genomic_DNA"/>
</dbReference>
<evidence type="ECO:0000313" key="10">
    <source>
        <dbReference type="EMBL" id="KAB5588136.1"/>
    </source>
</evidence>
<dbReference type="Pfam" id="PF13813">
    <property type="entry name" value="MBOAT_2"/>
    <property type="match status" value="1"/>
</dbReference>
<protein>
    <recommendedName>
        <fullName evidence="9">Wax synthase domain-containing protein</fullName>
    </recommendedName>
</protein>
<organism evidence="10 11">
    <name type="scientific">Ceratobasidium theobromae</name>
    <dbReference type="NCBI Taxonomy" id="1582974"/>
    <lineage>
        <taxon>Eukaryota</taxon>
        <taxon>Fungi</taxon>
        <taxon>Dikarya</taxon>
        <taxon>Basidiomycota</taxon>
        <taxon>Agaricomycotina</taxon>
        <taxon>Agaricomycetes</taxon>
        <taxon>Cantharellales</taxon>
        <taxon>Ceratobasidiaceae</taxon>
        <taxon>Ceratobasidium</taxon>
    </lineage>
</organism>
<dbReference type="GO" id="GO:0006629">
    <property type="term" value="P:lipid metabolic process"/>
    <property type="evidence" value="ECO:0007669"/>
    <property type="project" value="InterPro"/>
</dbReference>
<feature type="transmembrane region" description="Helical" evidence="8">
    <location>
        <begin position="207"/>
        <end position="228"/>
    </location>
</feature>
<feature type="domain" description="Wax synthase" evidence="9">
    <location>
        <begin position="171"/>
        <end position="250"/>
    </location>
</feature>
<keyword evidence="7 8" id="KW-0472">Membrane</keyword>
<keyword evidence="6 8" id="KW-1133">Transmembrane helix</keyword>
<comment type="caution">
    <text evidence="10">The sequence shown here is derived from an EMBL/GenBank/DDBJ whole genome shotgun (WGS) entry which is preliminary data.</text>
</comment>
<dbReference type="InterPro" id="IPR032805">
    <property type="entry name" value="Wax_synthase_dom"/>
</dbReference>
<comment type="subcellular location">
    <subcellularLocation>
        <location evidence="1">Membrane</location>
        <topology evidence="1">Multi-pass membrane protein</topology>
    </subcellularLocation>
</comment>
<dbReference type="PANTHER" id="PTHR31595">
    <property type="entry name" value="LONG-CHAIN-ALCOHOL O-FATTY-ACYLTRANSFERASE 3-RELATED"/>
    <property type="match status" value="1"/>
</dbReference>
<evidence type="ECO:0000256" key="1">
    <source>
        <dbReference type="ARBA" id="ARBA00004141"/>
    </source>
</evidence>
<keyword evidence="11" id="KW-1185">Reference proteome</keyword>
<accession>A0A5N5Q9R1</accession>
<dbReference type="GO" id="GO:0016020">
    <property type="term" value="C:membrane"/>
    <property type="evidence" value="ECO:0007669"/>
    <property type="project" value="UniProtKB-SubCell"/>
</dbReference>
<dbReference type="AlphaFoldDB" id="A0A5N5Q9R1"/>
<dbReference type="GO" id="GO:0008374">
    <property type="term" value="F:O-acyltransferase activity"/>
    <property type="evidence" value="ECO:0007669"/>
    <property type="project" value="InterPro"/>
</dbReference>
<feature type="transmembrane region" description="Helical" evidence="8">
    <location>
        <begin position="307"/>
        <end position="325"/>
    </location>
</feature>
<dbReference type="OrthoDB" id="1077582at2759"/>
<evidence type="ECO:0000256" key="6">
    <source>
        <dbReference type="ARBA" id="ARBA00022989"/>
    </source>
</evidence>
<proteinExistence type="inferred from homology"/>
<evidence type="ECO:0000256" key="8">
    <source>
        <dbReference type="SAM" id="Phobius"/>
    </source>
</evidence>
<gene>
    <name evidence="10" type="ORF">CTheo_8423</name>
</gene>
<feature type="transmembrane region" description="Helical" evidence="8">
    <location>
        <begin position="92"/>
        <end position="116"/>
    </location>
</feature>
<keyword evidence="5 8" id="KW-0812">Transmembrane</keyword>
<keyword evidence="4" id="KW-0808">Transferase</keyword>
<sequence>MGAGAFNNAMNIISMSTLGQPLKRKSEPECPRSSLFSLKQLLDAIDCSMDHRGLHWDLGHGCHIPTETQDTSTLFNFEVDTLFMALKHALSFVGFFFPISQVGSICSSSGGTIFVWTRVPSPLGDIPIPPFFTACLVACLAGLSMYHMFMATHLSITFLLAPFYENPAQSWPLLFSNPLDATSVYDFWTHRWHSTLRHGFLSTGGKLGWMVGGKVGAVLGAFLTSGLLHDSVAWCMGQGTDFSRITVYFVLQGIIVILEKSFNVDIWIDTTDKNSRRISLGASITRHKKEGRVVRENSLVDNGLGRLWTVFWVVVPATLIVDALARRGLFNIPFDISPIRHALGF</sequence>
<dbReference type="Proteomes" id="UP000383932">
    <property type="component" value="Unassembled WGS sequence"/>
</dbReference>
<dbReference type="InterPro" id="IPR044851">
    <property type="entry name" value="Wax_synthase"/>
</dbReference>
<name>A0A5N5Q9R1_9AGAM</name>
<evidence type="ECO:0000256" key="7">
    <source>
        <dbReference type="ARBA" id="ARBA00023136"/>
    </source>
</evidence>
<evidence type="ECO:0000256" key="5">
    <source>
        <dbReference type="ARBA" id="ARBA00022692"/>
    </source>
</evidence>
<comment type="pathway">
    <text evidence="2">Secondary metabolite biosynthesis.</text>
</comment>
<evidence type="ECO:0000313" key="11">
    <source>
        <dbReference type="Proteomes" id="UP000383932"/>
    </source>
</evidence>
<comment type="similarity">
    <text evidence="3">Belongs to the wax synthase family.</text>
</comment>
<evidence type="ECO:0000256" key="4">
    <source>
        <dbReference type="ARBA" id="ARBA00022679"/>
    </source>
</evidence>
<dbReference type="PANTHER" id="PTHR31595:SF57">
    <property type="entry name" value="OS04G0481900 PROTEIN"/>
    <property type="match status" value="1"/>
</dbReference>
<evidence type="ECO:0000256" key="3">
    <source>
        <dbReference type="ARBA" id="ARBA00007282"/>
    </source>
</evidence>
<evidence type="ECO:0000256" key="2">
    <source>
        <dbReference type="ARBA" id="ARBA00005179"/>
    </source>
</evidence>